<dbReference type="Pfam" id="PF00126">
    <property type="entry name" value="HTH_1"/>
    <property type="match status" value="1"/>
</dbReference>
<evidence type="ECO:0000313" key="7">
    <source>
        <dbReference type="Proteomes" id="UP001465153"/>
    </source>
</evidence>
<dbReference type="Gene3D" id="1.10.10.10">
    <property type="entry name" value="Winged helix-like DNA-binding domain superfamily/Winged helix DNA-binding domain"/>
    <property type="match status" value="1"/>
</dbReference>
<gene>
    <name evidence="6" type="ORF">NBRC116591_34620</name>
</gene>
<evidence type="ECO:0000256" key="2">
    <source>
        <dbReference type="ARBA" id="ARBA00023015"/>
    </source>
</evidence>
<keyword evidence="4" id="KW-0804">Transcription</keyword>
<name>A0ABQ0ADE0_9GAMM</name>
<organism evidence="6 7">
    <name type="scientific">Sessilibacter corallicola</name>
    <dbReference type="NCBI Taxonomy" id="2904075"/>
    <lineage>
        <taxon>Bacteria</taxon>
        <taxon>Pseudomonadati</taxon>
        <taxon>Pseudomonadota</taxon>
        <taxon>Gammaproteobacteria</taxon>
        <taxon>Cellvibrionales</taxon>
        <taxon>Cellvibrionaceae</taxon>
        <taxon>Sessilibacter</taxon>
    </lineage>
</organism>
<dbReference type="EMBL" id="BAABWN010000013">
    <property type="protein sequence ID" value="GAA6169651.1"/>
    <property type="molecule type" value="Genomic_DNA"/>
</dbReference>
<feature type="domain" description="HTH lysR-type" evidence="5">
    <location>
        <begin position="4"/>
        <end position="61"/>
    </location>
</feature>
<reference evidence="6 7" key="1">
    <citation type="submission" date="2024-04" db="EMBL/GenBank/DDBJ databases">
        <title>Draft genome sequence of Sessilibacter corallicola NBRC 116591.</title>
        <authorList>
            <person name="Miyakawa T."/>
            <person name="Kusuya Y."/>
            <person name="Miura T."/>
        </authorList>
    </citation>
    <scope>NUCLEOTIDE SEQUENCE [LARGE SCALE GENOMIC DNA]</scope>
    <source>
        <strain evidence="6 7">KU-00831-HH</strain>
    </source>
</reference>
<keyword evidence="2" id="KW-0805">Transcription regulation</keyword>
<dbReference type="PANTHER" id="PTHR30126">
    <property type="entry name" value="HTH-TYPE TRANSCRIPTIONAL REGULATOR"/>
    <property type="match status" value="1"/>
</dbReference>
<sequence length="301" mass="33579">MQKTTLEQWRMFKAVVDAGGFNQAANVVHKSQSSIHSAVNKLEENLGVELFLVEGRKTHLTQAGKLLLRRGEYLLEEVQRVEHIAQSLGCGVESELRLAVDGAFPQDVVFSALEKVSALFPQIRIDIFDTVLSGTNELIETNKADIGVSPFPMKSGLNEEICLLEFIAVAHKNHPLHQLDRQLTYEDLKSYRQIITRDSASHTKVDSGWLGSEQQWTVSHLRSSIDLIVQGLGYAWLPTQSIKGPLQSGTVKPLLLTEGAKRSVSFYLNYQDKDLIGPATREFLGEIRLLTLNMPTSEDLV</sequence>
<evidence type="ECO:0000256" key="3">
    <source>
        <dbReference type="ARBA" id="ARBA00023125"/>
    </source>
</evidence>
<dbReference type="InterPro" id="IPR036390">
    <property type="entry name" value="WH_DNA-bd_sf"/>
</dbReference>
<evidence type="ECO:0000313" key="6">
    <source>
        <dbReference type="EMBL" id="GAA6169651.1"/>
    </source>
</evidence>
<dbReference type="Proteomes" id="UP001465153">
    <property type="component" value="Unassembled WGS sequence"/>
</dbReference>
<comment type="caution">
    <text evidence="6">The sequence shown here is derived from an EMBL/GenBank/DDBJ whole genome shotgun (WGS) entry which is preliminary data.</text>
</comment>
<accession>A0ABQ0ADE0</accession>
<dbReference type="SUPFAM" id="SSF46785">
    <property type="entry name" value="Winged helix' DNA-binding domain"/>
    <property type="match status" value="1"/>
</dbReference>
<protein>
    <submittedName>
        <fullName evidence="6">LysR family transcriptional regulator</fullName>
    </submittedName>
</protein>
<dbReference type="SUPFAM" id="SSF53850">
    <property type="entry name" value="Periplasmic binding protein-like II"/>
    <property type="match status" value="1"/>
</dbReference>
<evidence type="ECO:0000256" key="4">
    <source>
        <dbReference type="ARBA" id="ARBA00023163"/>
    </source>
</evidence>
<keyword evidence="7" id="KW-1185">Reference proteome</keyword>
<evidence type="ECO:0000256" key="1">
    <source>
        <dbReference type="ARBA" id="ARBA00009437"/>
    </source>
</evidence>
<dbReference type="PANTHER" id="PTHR30126:SF88">
    <property type="entry name" value="TRANSCRIPTIONAL REGULATOR-RELATED"/>
    <property type="match status" value="1"/>
</dbReference>
<dbReference type="InterPro" id="IPR036388">
    <property type="entry name" value="WH-like_DNA-bd_sf"/>
</dbReference>
<dbReference type="PROSITE" id="PS50931">
    <property type="entry name" value="HTH_LYSR"/>
    <property type="match status" value="1"/>
</dbReference>
<evidence type="ECO:0000259" key="5">
    <source>
        <dbReference type="PROSITE" id="PS50931"/>
    </source>
</evidence>
<dbReference type="InterPro" id="IPR005119">
    <property type="entry name" value="LysR_subst-bd"/>
</dbReference>
<dbReference type="Pfam" id="PF03466">
    <property type="entry name" value="LysR_substrate"/>
    <property type="match status" value="1"/>
</dbReference>
<dbReference type="InterPro" id="IPR000847">
    <property type="entry name" value="LysR_HTH_N"/>
</dbReference>
<comment type="similarity">
    <text evidence="1">Belongs to the LysR transcriptional regulatory family.</text>
</comment>
<dbReference type="Gene3D" id="3.40.190.290">
    <property type="match status" value="1"/>
</dbReference>
<dbReference type="RefSeq" id="WP_353304127.1">
    <property type="nucleotide sequence ID" value="NZ_BAABWN010000013.1"/>
</dbReference>
<keyword evidence="3" id="KW-0238">DNA-binding</keyword>
<proteinExistence type="inferred from homology"/>